<evidence type="ECO:0000256" key="1">
    <source>
        <dbReference type="SAM" id="MobiDB-lite"/>
    </source>
</evidence>
<sequence>MRPRVVDPFKSRTPPKKQIVLNSEKEAETSDLRERSNHDSANTTAKNTTPAATRAANTHNRFANRDSEYCATLETHKQQDCKRMFLSKTSEITLKQCTTKDKTKSSQKVSFSPAHSIDESQLEETPEWQTRVKPDRQVETENEEDEKLNSKPVMHKVRDVRKLVKNTYNLSFKASNTTFPVEGPVDVPQKEKEMQNPHTLHIECKAISTKDKQASDKKDSSMKEETPHPDKLGMEVTTEINIKKNTTDINAKTSLPMVTMESKQRVKTVQVSDVDNKQCITKSKPPKMTVHGLDLEVPPRPTSKETSALLFLQDDTSSANSCLQKPGSPAPIHGKSMSNSHSVSMILKEKGMQADIGVCEVLNEGIGAIPKHINRLEVPLQTCVLEGASNDSQKDKKIDEIPCEPKKSVDGTLQGTQCVSLVRGSPKPRELRVSPSGTLTDQTSNQFHTASMLPSREAEKITTPATLVPNKLSPPLASNKSEIRSFSSNSSNKSNAMPVTTSKEIELPIQVRSVSSDRPKPVPLKPSYKQPFTEMRSMSSDLPKTDIPSMSSIFKQQTHSKSDVKKSETSSVAVAQKEHSTEAASNSIKKLSVSAVSSYKPSIPATGSKNSDSEQKPTGPSVATLARQQVSITSVQNSVTSNQNQLNVTASEDQAGPVSPSSCTSSHPVLPVASQSHTYIQPSKTASSVTSYQLLKDDFHFHESDDPPSYDERESFSPLLLSDLPPRRLNRYHPSNKPSSHPHPGNPYPGPQNRTPPASRASPGQVISYPSAPPKAQVRPHQTRQDCQPLNYPSVSPKIAIPPAPAMIQPLNHSYPCPAPAVQSYSDEQPPSSTQMQMERHTNRRSPQAGSGAAYREHSHSPNMAMDPRSQFFGSHDLPPAFSHDYGSDGPGGSSVLYPENASGLGYGQGPRRVLLDPETGKYFYIEVPVQPLRKMLFDPEIGQYVEVLIPQQAMSHSGMYPPPAAPYPSLHGPGLYAPQYLPYGAPPHPQSAQQPRHPETSVSTSLHQTSMGYGGSAGQMPKSEAKSHPSMDQSYLESMYYIPSGINASPNSTPSDCYHKPSPNIPASSGRRV</sequence>
<feature type="compositionally biased region" description="Polar residues" evidence="1">
    <location>
        <begin position="582"/>
        <end position="610"/>
    </location>
</feature>
<name>A0A8B9HW73_ASTMX</name>
<dbReference type="Pfam" id="PF15232">
    <property type="entry name" value="DUF4585"/>
    <property type="match status" value="1"/>
</dbReference>
<feature type="compositionally biased region" description="Polar residues" evidence="1">
    <location>
        <begin position="991"/>
        <end position="1012"/>
    </location>
</feature>
<feature type="compositionally biased region" description="Low complexity" evidence="1">
    <location>
        <begin position="478"/>
        <end position="495"/>
    </location>
</feature>
<feature type="domain" description="DUF4585" evidence="2">
    <location>
        <begin position="908"/>
        <end position="977"/>
    </location>
</feature>
<dbReference type="Proteomes" id="UP000694621">
    <property type="component" value="Unplaced"/>
</dbReference>
<feature type="region of interest" description="Disordered" evidence="1">
    <location>
        <begin position="1051"/>
        <end position="1074"/>
    </location>
</feature>
<feature type="compositionally biased region" description="Low complexity" evidence="1">
    <location>
        <begin position="41"/>
        <end position="61"/>
    </location>
</feature>
<reference evidence="3" key="1">
    <citation type="submission" date="2025-08" db="UniProtKB">
        <authorList>
            <consortium name="Ensembl"/>
        </authorList>
    </citation>
    <scope>IDENTIFICATION</scope>
</reference>
<feature type="compositionally biased region" description="Polar residues" evidence="1">
    <location>
        <begin position="536"/>
        <end position="559"/>
    </location>
</feature>
<feature type="region of interest" description="Disordered" evidence="1">
    <location>
        <begin position="650"/>
        <end position="669"/>
    </location>
</feature>
<evidence type="ECO:0000313" key="4">
    <source>
        <dbReference type="Proteomes" id="UP000694621"/>
    </source>
</evidence>
<feature type="compositionally biased region" description="Low complexity" evidence="1">
    <location>
        <begin position="733"/>
        <end position="743"/>
    </location>
</feature>
<dbReference type="Ensembl" id="ENSAMXT00005019807.1">
    <property type="protein sequence ID" value="ENSAMXP00005017915.1"/>
    <property type="gene ID" value="ENSAMXG00005009348.1"/>
</dbReference>
<feature type="region of interest" description="Disordered" evidence="1">
    <location>
        <begin position="984"/>
        <end position="1032"/>
    </location>
</feature>
<feature type="compositionally biased region" description="Basic and acidic residues" evidence="1">
    <location>
        <begin position="130"/>
        <end position="139"/>
    </location>
</feature>
<feature type="region of interest" description="Disordered" evidence="1">
    <location>
        <begin position="1"/>
        <end position="65"/>
    </location>
</feature>
<feature type="compositionally biased region" description="Basic and acidic residues" evidence="1">
    <location>
        <begin position="1"/>
        <end position="10"/>
    </location>
</feature>
<feature type="region of interest" description="Disordered" evidence="1">
    <location>
        <begin position="423"/>
        <end position="443"/>
    </location>
</feature>
<dbReference type="InterPro" id="IPR052303">
    <property type="entry name" value="CEFIP"/>
</dbReference>
<feature type="region of interest" description="Disordered" evidence="1">
    <location>
        <begin position="318"/>
        <end position="338"/>
    </location>
</feature>
<organism evidence="3 4">
    <name type="scientific">Astyanax mexicanus</name>
    <name type="common">Blind cave fish</name>
    <name type="synonym">Astyanax fasciatus mexicanus</name>
    <dbReference type="NCBI Taxonomy" id="7994"/>
    <lineage>
        <taxon>Eukaryota</taxon>
        <taxon>Metazoa</taxon>
        <taxon>Chordata</taxon>
        <taxon>Craniata</taxon>
        <taxon>Vertebrata</taxon>
        <taxon>Euteleostomi</taxon>
        <taxon>Actinopterygii</taxon>
        <taxon>Neopterygii</taxon>
        <taxon>Teleostei</taxon>
        <taxon>Ostariophysi</taxon>
        <taxon>Characiformes</taxon>
        <taxon>Characoidei</taxon>
        <taxon>Acestrorhamphidae</taxon>
        <taxon>Acestrorhamphinae</taxon>
        <taxon>Astyanax</taxon>
    </lineage>
</organism>
<feature type="region of interest" description="Disordered" evidence="1">
    <location>
        <begin position="98"/>
        <end position="149"/>
    </location>
</feature>
<evidence type="ECO:0000259" key="2">
    <source>
        <dbReference type="Pfam" id="PF15232"/>
    </source>
</evidence>
<feature type="region of interest" description="Disordered" evidence="1">
    <location>
        <begin position="467"/>
        <end position="623"/>
    </location>
</feature>
<dbReference type="PANTHER" id="PTHR33775">
    <property type="entry name" value="CARDIAC-ENRICHED FHL2-INTERACTING PROTEIN-RELATED"/>
    <property type="match status" value="1"/>
</dbReference>
<feature type="compositionally biased region" description="Polar residues" evidence="1">
    <location>
        <begin position="785"/>
        <end position="794"/>
    </location>
</feature>
<dbReference type="AlphaFoldDB" id="A0A8B9HW73"/>
<dbReference type="PANTHER" id="PTHR33775:SF1">
    <property type="entry name" value="PROLINE-RICH BASIC PROTEIN 1"/>
    <property type="match status" value="1"/>
</dbReference>
<protein>
    <recommendedName>
        <fullName evidence="2">DUF4585 domain-containing protein</fullName>
    </recommendedName>
</protein>
<feature type="compositionally biased region" description="Polar residues" evidence="1">
    <location>
        <begin position="659"/>
        <end position="669"/>
    </location>
</feature>
<feature type="region of interest" description="Disordered" evidence="1">
    <location>
        <begin position="279"/>
        <end position="302"/>
    </location>
</feature>
<feature type="region of interest" description="Disordered" evidence="1">
    <location>
        <begin position="722"/>
        <end position="796"/>
    </location>
</feature>
<feature type="region of interest" description="Disordered" evidence="1">
    <location>
        <begin position="818"/>
        <end position="861"/>
    </location>
</feature>
<accession>A0A8B9HW73</accession>
<feature type="compositionally biased region" description="Polar residues" evidence="1">
    <location>
        <begin position="823"/>
        <end position="837"/>
    </location>
</feature>
<dbReference type="GO" id="GO:0005654">
    <property type="term" value="C:nucleoplasm"/>
    <property type="evidence" value="ECO:0007669"/>
    <property type="project" value="TreeGrafter"/>
</dbReference>
<proteinExistence type="predicted"/>
<dbReference type="InterPro" id="IPR027838">
    <property type="entry name" value="DUF4585"/>
</dbReference>
<feature type="compositionally biased region" description="Basic and acidic residues" evidence="1">
    <location>
        <begin position="23"/>
        <end position="38"/>
    </location>
</feature>
<feature type="region of interest" description="Disordered" evidence="1">
    <location>
        <begin position="205"/>
        <end position="230"/>
    </location>
</feature>
<evidence type="ECO:0000313" key="3">
    <source>
        <dbReference type="Ensembl" id="ENSAMXP00005017915.1"/>
    </source>
</evidence>